<evidence type="ECO:0000313" key="1">
    <source>
        <dbReference type="Ensembl" id="ENSSMAP00000000755.2"/>
    </source>
</evidence>
<organism evidence="1 2">
    <name type="scientific">Scophthalmus maximus</name>
    <name type="common">Turbot</name>
    <name type="synonym">Psetta maxima</name>
    <dbReference type="NCBI Taxonomy" id="52904"/>
    <lineage>
        <taxon>Eukaryota</taxon>
        <taxon>Metazoa</taxon>
        <taxon>Chordata</taxon>
        <taxon>Craniata</taxon>
        <taxon>Vertebrata</taxon>
        <taxon>Euteleostomi</taxon>
        <taxon>Actinopterygii</taxon>
        <taxon>Neopterygii</taxon>
        <taxon>Teleostei</taxon>
        <taxon>Neoteleostei</taxon>
        <taxon>Acanthomorphata</taxon>
        <taxon>Carangaria</taxon>
        <taxon>Pleuronectiformes</taxon>
        <taxon>Pleuronectoidei</taxon>
        <taxon>Scophthalmidae</taxon>
        <taxon>Scophthalmus</taxon>
    </lineage>
</organism>
<dbReference type="Ensembl" id="ENSSMAT00000000774.2">
    <property type="protein sequence ID" value="ENSSMAP00000000755.2"/>
    <property type="gene ID" value="ENSSMAG00000000472.2"/>
</dbReference>
<reference evidence="1" key="2">
    <citation type="submission" date="2025-08" db="UniProtKB">
        <authorList>
            <consortium name="Ensembl"/>
        </authorList>
    </citation>
    <scope>IDENTIFICATION</scope>
</reference>
<sequence>PVSLPFYVLTRDFHHSILGFHHQLLGREVVDIQGHLPVVLGLLDLRHAGAQLAGQGVGLLGHHGARVHHGGVGHHAAHVRGQHGGPQVSRPMGAWECGKVLWQGRQAEGLVEQAAVLVPVAEWVPARGAKQGEGNTSLGHGCCLGGR</sequence>
<accession>A0A8D2ZE50</accession>
<dbReference type="Proteomes" id="UP000694558">
    <property type="component" value="Chromosome 4"/>
</dbReference>
<protein>
    <submittedName>
        <fullName evidence="1">Uncharacterized protein</fullName>
    </submittedName>
</protein>
<evidence type="ECO:0000313" key="2">
    <source>
        <dbReference type="Proteomes" id="UP000694558"/>
    </source>
</evidence>
<reference evidence="1" key="1">
    <citation type="submission" date="2023-05" db="EMBL/GenBank/DDBJ databases">
        <title>High-quality long-read genome of Scophthalmus maximus.</title>
        <authorList>
            <person name="Lien S."/>
            <person name="Martinez P."/>
        </authorList>
    </citation>
    <scope>NUCLEOTIDE SEQUENCE [LARGE SCALE GENOMIC DNA]</scope>
</reference>
<name>A0A8D2ZE50_SCOMX</name>
<dbReference type="GeneTree" id="ENSGT00960000186914"/>
<proteinExistence type="predicted"/>
<dbReference type="AlphaFoldDB" id="A0A8D2ZE50"/>